<dbReference type="GO" id="GO:0046872">
    <property type="term" value="F:metal ion binding"/>
    <property type="evidence" value="ECO:0007669"/>
    <property type="project" value="UniProtKB-KW"/>
</dbReference>
<sequence>MDKAEKLFLVKTIIEEIELPDYVYDKAKKRYESIGEFLEESELSVNDPHIFSQGSFRLGTVIKPINGDEEYDLDLACKLNKNFSSENRTQKELKELVGNELENYRKSNGIQEELESKHRCWRLEYQDDLSFHMDIVPAIPAQISSQNNIRDIIFEKGNIENLDEIVPNTLFITDDRDKNYDKISSEWNISNPEGYANWFQERSLTRKAETGIKMESKVDDLPFYKKKNPLQRSIQLMKRHRDNMFGDDDSKPISIIITTLAAKTYDGESNLLDALKKIIFNMEDFINREEPRVPNPVNPEEDFADKWSMEKYEHLNLKKNFHVWLEQIKADFNNLFDMRSADELRKFLSKKFAASIKSDILEKRLNFDSGKEKNKYKKLENPGKPWRDNYNE</sequence>
<keyword evidence="3" id="KW-0479">Metal-binding</keyword>
<dbReference type="SUPFAM" id="SSF81301">
    <property type="entry name" value="Nucleotidyltransferase"/>
    <property type="match status" value="1"/>
</dbReference>
<name>A0A1M7NES0_9FIRM</name>
<dbReference type="GO" id="GO:0005524">
    <property type="term" value="F:ATP binding"/>
    <property type="evidence" value="ECO:0007669"/>
    <property type="project" value="UniProtKB-KW"/>
</dbReference>
<dbReference type="InterPro" id="IPR048445">
    <property type="entry name" value="DncV-like_NTFase"/>
</dbReference>
<dbReference type="Pfam" id="PF21654">
    <property type="entry name" value="DncV-like_NTFase"/>
    <property type="match status" value="1"/>
</dbReference>
<dbReference type="STRING" id="54121.SAMN04515653_12432"/>
<dbReference type="GO" id="GO:0009117">
    <property type="term" value="P:nucleotide metabolic process"/>
    <property type="evidence" value="ECO:0007669"/>
    <property type="project" value="UniProtKB-KW"/>
</dbReference>
<evidence type="ECO:0000256" key="7">
    <source>
        <dbReference type="ARBA" id="ARBA00023080"/>
    </source>
</evidence>
<evidence type="ECO:0000256" key="1">
    <source>
        <dbReference type="ARBA" id="ARBA00022679"/>
    </source>
</evidence>
<protein>
    <recommendedName>
        <fullName evidence="9">Cyclic GMP-AMP synthase</fullName>
    </recommendedName>
</protein>
<reference evidence="12 13" key="1">
    <citation type="submission" date="2016-10" db="EMBL/GenBank/DDBJ databases">
        <authorList>
            <person name="de Groot N.N."/>
        </authorList>
    </citation>
    <scope>NUCLEOTIDE SEQUENCE [LARGE SCALE GENOMIC DNA]</scope>
    <source>
        <strain evidence="12 13">WG7</strain>
    </source>
</reference>
<dbReference type="OrthoDB" id="7572058at2"/>
<keyword evidence="2" id="KW-0548">Nucleotidyltransferase</keyword>
<dbReference type="InterPro" id="IPR043519">
    <property type="entry name" value="NT_sf"/>
</dbReference>
<keyword evidence="1" id="KW-0808">Transferase</keyword>
<dbReference type="GO" id="GO:0051607">
    <property type="term" value="P:defense response to virus"/>
    <property type="evidence" value="ECO:0007669"/>
    <property type="project" value="UniProtKB-KW"/>
</dbReference>
<evidence type="ECO:0000256" key="3">
    <source>
        <dbReference type="ARBA" id="ARBA00022723"/>
    </source>
</evidence>
<feature type="domain" description="Cyclic GMP-AMP synthase DncV-like nucleotidyltransferase" evidence="11">
    <location>
        <begin position="48"/>
        <end position="135"/>
    </location>
</feature>
<dbReference type="GO" id="GO:0016779">
    <property type="term" value="F:nucleotidyltransferase activity"/>
    <property type="evidence" value="ECO:0007669"/>
    <property type="project" value="UniProtKB-KW"/>
</dbReference>
<evidence type="ECO:0000313" key="12">
    <source>
        <dbReference type="EMBL" id="SDJ01457.1"/>
    </source>
</evidence>
<organism evidence="12 13">
    <name type="scientific">Halanaerobium congolense</name>
    <dbReference type="NCBI Taxonomy" id="54121"/>
    <lineage>
        <taxon>Bacteria</taxon>
        <taxon>Bacillati</taxon>
        <taxon>Bacillota</taxon>
        <taxon>Clostridia</taxon>
        <taxon>Halanaerobiales</taxon>
        <taxon>Halanaerobiaceae</taxon>
        <taxon>Halanaerobium</taxon>
    </lineage>
</organism>
<keyword evidence="8" id="KW-0051">Antiviral defense</keyword>
<dbReference type="InterPro" id="IPR006116">
    <property type="entry name" value="NT_2-5OAS_ClassI-CCAase"/>
</dbReference>
<proteinExistence type="predicted"/>
<evidence type="ECO:0000256" key="2">
    <source>
        <dbReference type="ARBA" id="ARBA00022695"/>
    </source>
</evidence>
<gene>
    <name evidence="12" type="ORF">SAMN04515654_12314</name>
</gene>
<evidence type="ECO:0000256" key="6">
    <source>
        <dbReference type="ARBA" id="ARBA00022842"/>
    </source>
</evidence>
<dbReference type="RefSeq" id="WP_073159705.1">
    <property type="nucleotide sequence ID" value="NZ_FNEH01000023.1"/>
</dbReference>
<keyword evidence="6" id="KW-0460">Magnesium</keyword>
<keyword evidence="4" id="KW-0547">Nucleotide-binding</keyword>
<evidence type="ECO:0000259" key="11">
    <source>
        <dbReference type="Pfam" id="PF21654"/>
    </source>
</evidence>
<dbReference type="Proteomes" id="UP000198945">
    <property type="component" value="Unassembled WGS sequence"/>
</dbReference>
<evidence type="ECO:0000256" key="5">
    <source>
        <dbReference type="ARBA" id="ARBA00022840"/>
    </source>
</evidence>
<dbReference type="CDD" id="cd05400">
    <property type="entry name" value="NT_2-5OAS_ClassI-CCAase"/>
    <property type="match status" value="1"/>
</dbReference>
<dbReference type="AlphaFoldDB" id="A0A1M7NES0"/>
<evidence type="ECO:0000256" key="10">
    <source>
        <dbReference type="ARBA" id="ARBA00048304"/>
    </source>
</evidence>
<dbReference type="EMBL" id="FNEH01000023">
    <property type="protein sequence ID" value="SDJ01457.1"/>
    <property type="molecule type" value="Genomic_DNA"/>
</dbReference>
<evidence type="ECO:0000256" key="9">
    <source>
        <dbReference type="ARBA" id="ARBA00044145"/>
    </source>
</evidence>
<keyword evidence="7" id="KW-0546">Nucleotide metabolism</keyword>
<accession>A0A1M7NES0</accession>
<evidence type="ECO:0000256" key="4">
    <source>
        <dbReference type="ARBA" id="ARBA00022741"/>
    </source>
</evidence>
<evidence type="ECO:0000313" key="13">
    <source>
        <dbReference type="Proteomes" id="UP000198945"/>
    </source>
</evidence>
<evidence type="ECO:0000256" key="8">
    <source>
        <dbReference type="ARBA" id="ARBA00023118"/>
    </source>
</evidence>
<comment type="catalytic activity">
    <reaction evidence="10">
        <text>GTP + ATP = 3',3'-cGAMP + 2 diphosphate</text>
        <dbReference type="Rhea" id="RHEA:35647"/>
        <dbReference type="ChEBI" id="CHEBI:30616"/>
        <dbReference type="ChEBI" id="CHEBI:33019"/>
        <dbReference type="ChEBI" id="CHEBI:37565"/>
        <dbReference type="ChEBI" id="CHEBI:71501"/>
    </reaction>
    <physiologicalReaction direction="left-to-right" evidence="10">
        <dbReference type="Rhea" id="RHEA:35648"/>
    </physiologicalReaction>
</comment>
<keyword evidence="5" id="KW-0067">ATP-binding</keyword>